<organism evidence="1">
    <name type="scientific">marine sediment metagenome</name>
    <dbReference type="NCBI Taxonomy" id="412755"/>
    <lineage>
        <taxon>unclassified sequences</taxon>
        <taxon>metagenomes</taxon>
        <taxon>ecological metagenomes</taxon>
    </lineage>
</organism>
<dbReference type="SUPFAM" id="SSF48371">
    <property type="entry name" value="ARM repeat"/>
    <property type="match status" value="1"/>
</dbReference>
<dbReference type="InterPro" id="IPR016024">
    <property type="entry name" value="ARM-type_fold"/>
</dbReference>
<feature type="non-terminal residue" evidence="1">
    <location>
        <position position="1"/>
    </location>
</feature>
<gene>
    <name evidence="1" type="ORF">S03H2_31788</name>
</gene>
<sequence>SDSSVVSTADRLKAIQSRLKAIQSVRAIRVVETLPLLAKAVEDKVEEVQFEAVRSLSVLPYPDVTPILKKAADSRYELVKLAAQVELDRREKANPGSF</sequence>
<dbReference type="InterPro" id="IPR011989">
    <property type="entry name" value="ARM-like"/>
</dbReference>
<proteinExistence type="predicted"/>
<evidence type="ECO:0008006" key="2">
    <source>
        <dbReference type="Google" id="ProtNLM"/>
    </source>
</evidence>
<reference evidence="1" key="1">
    <citation type="journal article" date="2014" name="Front. Microbiol.">
        <title>High frequency of phylogenetically diverse reductive dehalogenase-homologous genes in deep subseafloor sedimentary metagenomes.</title>
        <authorList>
            <person name="Kawai M."/>
            <person name="Futagami T."/>
            <person name="Toyoda A."/>
            <person name="Takaki Y."/>
            <person name="Nishi S."/>
            <person name="Hori S."/>
            <person name="Arai W."/>
            <person name="Tsubouchi T."/>
            <person name="Morono Y."/>
            <person name="Uchiyama I."/>
            <person name="Ito T."/>
            <person name="Fujiyama A."/>
            <person name="Inagaki F."/>
            <person name="Takami H."/>
        </authorList>
    </citation>
    <scope>NUCLEOTIDE SEQUENCE</scope>
    <source>
        <strain evidence="1">Expedition CK06-06</strain>
    </source>
</reference>
<comment type="caution">
    <text evidence="1">The sequence shown here is derived from an EMBL/GenBank/DDBJ whole genome shotgun (WGS) entry which is preliminary data.</text>
</comment>
<name>X1HAZ9_9ZZZZ</name>
<accession>X1HAZ9</accession>
<dbReference type="Gene3D" id="1.25.10.10">
    <property type="entry name" value="Leucine-rich Repeat Variant"/>
    <property type="match status" value="1"/>
</dbReference>
<dbReference type="AlphaFoldDB" id="X1HAZ9"/>
<dbReference type="EMBL" id="BARU01019295">
    <property type="protein sequence ID" value="GAH51014.1"/>
    <property type="molecule type" value="Genomic_DNA"/>
</dbReference>
<protein>
    <recommendedName>
        <fullName evidence="2">HEAT repeat domain-containing protein</fullName>
    </recommendedName>
</protein>
<dbReference type="Pfam" id="PF13646">
    <property type="entry name" value="HEAT_2"/>
    <property type="match status" value="1"/>
</dbReference>
<evidence type="ECO:0000313" key="1">
    <source>
        <dbReference type="EMBL" id="GAH51014.1"/>
    </source>
</evidence>